<accession>A0A9P8FFR6</accession>
<dbReference type="EMBL" id="JAHFXS010002782">
    <property type="protein sequence ID" value="KAG9970815.1"/>
    <property type="molecule type" value="Genomic_DNA"/>
</dbReference>
<reference evidence="3" key="1">
    <citation type="journal article" date="2021" name="J Fungi (Basel)">
        <title>Virulence traits and population genomics of the black yeast Aureobasidium melanogenum.</title>
        <authorList>
            <person name="Cernosa A."/>
            <person name="Sun X."/>
            <person name="Gostincar C."/>
            <person name="Fang C."/>
            <person name="Gunde-Cimerman N."/>
            <person name="Song Z."/>
        </authorList>
    </citation>
    <scope>NUCLEOTIDE SEQUENCE</scope>
    <source>
        <strain evidence="3">EXF-9298</strain>
    </source>
</reference>
<dbReference type="Proteomes" id="UP000729357">
    <property type="component" value="Unassembled WGS sequence"/>
</dbReference>
<keyword evidence="4" id="KW-1185">Reference proteome</keyword>
<organism evidence="3 4">
    <name type="scientific">Aureobasidium melanogenum</name>
    <name type="common">Aureobasidium pullulans var. melanogenum</name>
    <dbReference type="NCBI Taxonomy" id="46634"/>
    <lineage>
        <taxon>Eukaryota</taxon>
        <taxon>Fungi</taxon>
        <taxon>Dikarya</taxon>
        <taxon>Ascomycota</taxon>
        <taxon>Pezizomycotina</taxon>
        <taxon>Dothideomycetes</taxon>
        <taxon>Dothideomycetidae</taxon>
        <taxon>Dothideales</taxon>
        <taxon>Saccotheciaceae</taxon>
        <taxon>Aureobasidium</taxon>
    </lineage>
</organism>
<proteinExistence type="predicted"/>
<keyword evidence="2" id="KW-0732">Signal</keyword>
<comment type="caution">
    <text evidence="3">The sequence shown here is derived from an EMBL/GenBank/DDBJ whole genome shotgun (WGS) entry which is preliminary data.</text>
</comment>
<feature type="signal peptide" evidence="2">
    <location>
        <begin position="1"/>
        <end position="19"/>
    </location>
</feature>
<sequence length="200" mass="21999">MHLNTIALTLGIAATLGAAVPVDASADTNPHSDGIIFPPPPPFPIRDHGNDPLDIADLPQPVQDCLKSKPTPKEGDQQHPPELPPQEGDGHIFRPIKVVPGHHSGYDFEHLTVNKICSHGERKLSSARPFRRFEKHVFSAIKRCPEVDMKPLEDLFWDVNHQCHKKWMGQTKAPEDLSPGGPGEADAAEEKDEALSDDDE</sequence>
<feature type="region of interest" description="Disordered" evidence="1">
    <location>
        <begin position="30"/>
        <end position="94"/>
    </location>
</feature>
<feature type="chain" id="PRO_5040204834" evidence="2">
    <location>
        <begin position="20"/>
        <end position="200"/>
    </location>
</feature>
<feature type="non-terminal residue" evidence="3">
    <location>
        <position position="1"/>
    </location>
</feature>
<evidence type="ECO:0000256" key="2">
    <source>
        <dbReference type="SAM" id="SignalP"/>
    </source>
</evidence>
<dbReference type="AlphaFoldDB" id="A0A9P8FFR6"/>
<evidence type="ECO:0000313" key="3">
    <source>
        <dbReference type="EMBL" id="KAG9970815.1"/>
    </source>
</evidence>
<reference evidence="3" key="2">
    <citation type="submission" date="2021-08" db="EMBL/GenBank/DDBJ databases">
        <authorList>
            <person name="Gostincar C."/>
            <person name="Sun X."/>
            <person name="Song Z."/>
            <person name="Gunde-Cimerman N."/>
        </authorList>
    </citation>
    <scope>NUCLEOTIDE SEQUENCE</scope>
    <source>
        <strain evidence="3">EXF-9298</strain>
    </source>
</reference>
<feature type="compositionally biased region" description="Acidic residues" evidence="1">
    <location>
        <begin position="186"/>
        <end position="200"/>
    </location>
</feature>
<gene>
    <name evidence="3" type="ORF">KCU98_g14237</name>
</gene>
<evidence type="ECO:0000256" key="1">
    <source>
        <dbReference type="SAM" id="MobiDB-lite"/>
    </source>
</evidence>
<protein>
    <submittedName>
        <fullName evidence="3">Uncharacterized protein</fullName>
    </submittedName>
</protein>
<evidence type="ECO:0000313" key="4">
    <source>
        <dbReference type="Proteomes" id="UP000729357"/>
    </source>
</evidence>
<feature type="region of interest" description="Disordered" evidence="1">
    <location>
        <begin position="169"/>
        <end position="200"/>
    </location>
</feature>
<name>A0A9P8FFR6_AURME</name>